<dbReference type="OrthoDB" id="537003at2759"/>
<protein>
    <submittedName>
        <fullName evidence="1">Uncharacterized protein</fullName>
    </submittedName>
</protein>
<accession>A0A830HU31</accession>
<evidence type="ECO:0000313" key="2">
    <source>
        <dbReference type="Proteomes" id="UP000660262"/>
    </source>
</evidence>
<comment type="caution">
    <text evidence="1">The sequence shown here is derived from an EMBL/GenBank/DDBJ whole genome shotgun (WGS) entry which is preliminary data.</text>
</comment>
<keyword evidence="2" id="KW-1185">Reference proteome</keyword>
<evidence type="ECO:0000313" key="1">
    <source>
        <dbReference type="EMBL" id="GHP08437.1"/>
    </source>
</evidence>
<organism evidence="1 2">
    <name type="scientific">Pycnococcus provasolii</name>
    <dbReference type="NCBI Taxonomy" id="41880"/>
    <lineage>
        <taxon>Eukaryota</taxon>
        <taxon>Viridiplantae</taxon>
        <taxon>Chlorophyta</taxon>
        <taxon>Pseudoscourfieldiophyceae</taxon>
        <taxon>Pseudoscourfieldiales</taxon>
        <taxon>Pycnococcaceae</taxon>
        <taxon>Pycnococcus</taxon>
    </lineage>
</organism>
<name>A0A830HU31_9CHLO</name>
<dbReference type="Proteomes" id="UP000660262">
    <property type="component" value="Unassembled WGS sequence"/>
</dbReference>
<sequence length="294" mass="32063">MSGVARTTTLCAIASATTTTKTSATKTRRTRAAKKKTKDLRSVVTQWRTEGVPLKNLPMEYLARLEGVDYVKRSSVTAVGKTLKEADETNVQSELRDRMLADALREETGARADDEAANDLLAVAAAVVMVADGLLDEGHNVVTPHSWPAPTSFAGKPRTENTAAKDISSYVHSLVHRSEGINEGEFGTGFNNSRFWIRSAGNQPVFPHVLEFARDIAEAVDSERAKEAVDAMGEEWSPLAFGKLCEQTIKSHGRKLKQARASSEPLLTFCERVQGYEMACIVEYCVEQAGGSLK</sequence>
<reference evidence="1" key="1">
    <citation type="submission" date="2020-10" db="EMBL/GenBank/DDBJ databases">
        <title>Unveiling of a novel bifunctional photoreceptor, Dualchrome1, isolated from a cosmopolitan green alga.</title>
        <authorList>
            <person name="Suzuki S."/>
            <person name="Kawachi M."/>
        </authorList>
    </citation>
    <scope>NUCLEOTIDE SEQUENCE</scope>
    <source>
        <strain evidence="1">NIES 2893</strain>
    </source>
</reference>
<gene>
    <name evidence="1" type="ORF">PPROV_000717600</name>
</gene>
<dbReference type="EMBL" id="BNJQ01000020">
    <property type="protein sequence ID" value="GHP08437.1"/>
    <property type="molecule type" value="Genomic_DNA"/>
</dbReference>
<dbReference type="AlphaFoldDB" id="A0A830HU31"/>
<proteinExistence type="predicted"/>